<proteinExistence type="predicted"/>
<dbReference type="RefSeq" id="WP_340517494.1">
    <property type="nucleotide sequence ID" value="NZ_JBBLXS010000214.1"/>
</dbReference>
<dbReference type="EMBL" id="JBBLXS010000214">
    <property type="protein sequence ID" value="MEK0186419.1"/>
    <property type="molecule type" value="Genomic_DNA"/>
</dbReference>
<dbReference type="InterPro" id="IPR043733">
    <property type="entry name" value="DUF5677"/>
</dbReference>
<gene>
    <name evidence="1" type="ORF">WMG39_16410</name>
</gene>
<evidence type="ECO:0000313" key="2">
    <source>
        <dbReference type="Proteomes" id="UP001384579"/>
    </source>
</evidence>
<reference evidence="1 2" key="1">
    <citation type="journal article" date="2020" name="Harmful Algae">
        <title>Molecular and morphological characterization of a novel dihydroanatoxin-a producing Microcoleus species (cyanobacteria) from the Russian River, California, USA.</title>
        <authorList>
            <person name="Conklin K.Y."/>
            <person name="Stancheva R."/>
            <person name="Otten T.G."/>
            <person name="Fadness R."/>
            <person name="Boyer G.L."/>
            <person name="Read B."/>
            <person name="Zhang X."/>
            <person name="Sheath R.G."/>
        </authorList>
    </citation>
    <scope>NUCLEOTIDE SEQUENCE [LARGE SCALE GENOMIC DNA]</scope>
    <source>
        <strain evidence="1 2">PTRS2</strain>
    </source>
</reference>
<protein>
    <submittedName>
        <fullName evidence="1">DUF5677 domain-containing protein</fullName>
    </submittedName>
</protein>
<dbReference type="Proteomes" id="UP001384579">
    <property type="component" value="Unassembled WGS sequence"/>
</dbReference>
<evidence type="ECO:0000313" key="1">
    <source>
        <dbReference type="EMBL" id="MEK0186419.1"/>
    </source>
</evidence>
<dbReference type="Pfam" id="PF18928">
    <property type="entry name" value="DUF5677"/>
    <property type="match status" value="1"/>
</dbReference>
<organism evidence="1 2">
    <name type="scientific">Microcoleus anatoxicus PTRS2</name>
    <dbReference type="NCBI Taxonomy" id="2705321"/>
    <lineage>
        <taxon>Bacteria</taxon>
        <taxon>Bacillati</taxon>
        <taxon>Cyanobacteriota</taxon>
        <taxon>Cyanophyceae</taxon>
        <taxon>Oscillatoriophycideae</taxon>
        <taxon>Oscillatoriales</taxon>
        <taxon>Microcoleaceae</taxon>
        <taxon>Microcoleus</taxon>
        <taxon>Microcoleus anatoxicus</taxon>
    </lineage>
</organism>
<name>A0ABU8YPV2_9CYAN</name>
<accession>A0ABU8YPV2</accession>
<sequence length="306" mass="35648">MSSQVEELLHQVHEFVTDFIIQIKVSKSEYSVFSSCLRASLAKSYEFLLFSHRDAESEGYFFAVSTLRGITEDLIVLKFISKLDYTKRERLLQGLQLIEVHERMTRQQAFFEKYRPFQPVLGWTDTSPSLDQLESEIQTIWSESGWTNFRKKGIPPVRDMAAKLAPGILDLLYDFIYRLTSSTVHFTPQTLLRLGWGLIEEGGNSFSGGYSVKHLTPYYKKFCQIYGGLLFCLYFEFFEHDMILTTTVKNIISSIREAILLDNRWPEMITFEEMNKAVPQFYHEQPILYATMHAAVIEKFREGFIV</sequence>
<comment type="caution">
    <text evidence="1">The sequence shown here is derived from an EMBL/GenBank/DDBJ whole genome shotgun (WGS) entry which is preliminary data.</text>
</comment>
<keyword evidence="2" id="KW-1185">Reference proteome</keyword>